<dbReference type="CDD" id="cd20071">
    <property type="entry name" value="SET_SMYD"/>
    <property type="match status" value="1"/>
</dbReference>
<reference evidence="3" key="1">
    <citation type="journal article" date="2013" name="Nat. Commun.">
        <title>Whole-genome sequencing of Oryza brachyantha reveals mechanisms underlying Oryza genome evolution.</title>
        <authorList>
            <person name="Chen J."/>
            <person name="Huang Q."/>
            <person name="Gao D."/>
            <person name="Wang J."/>
            <person name="Lang Y."/>
            <person name="Liu T."/>
            <person name="Li B."/>
            <person name="Bai Z."/>
            <person name="Luis Goicoechea J."/>
            <person name="Liang C."/>
            <person name="Chen C."/>
            <person name="Zhang W."/>
            <person name="Sun S."/>
            <person name="Liao Y."/>
            <person name="Zhang X."/>
            <person name="Yang L."/>
            <person name="Song C."/>
            <person name="Wang M."/>
            <person name="Shi J."/>
            <person name="Liu G."/>
            <person name="Liu J."/>
            <person name="Zhou H."/>
            <person name="Zhou W."/>
            <person name="Yu Q."/>
            <person name="An N."/>
            <person name="Chen Y."/>
            <person name="Cai Q."/>
            <person name="Wang B."/>
            <person name="Liu B."/>
            <person name="Min J."/>
            <person name="Huang Y."/>
            <person name="Wu H."/>
            <person name="Li Z."/>
            <person name="Zhang Y."/>
            <person name="Yin Y."/>
            <person name="Song W."/>
            <person name="Jiang J."/>
            <person name="Jackson S.A."/>
            <person name="Wing R.A."/>
            <person name="Wang J."/>
            <person name="Chen M."/>
        </authorList>
    </citation>
    <scope>NUCLEOTIDE SEQUENCE [LARGE SCALE GENOMIC DNA]</scope>
    <source>
        <strain evidence="3">cv. IRGC 101232</strain>
    </source>
</reference>
<dbReference type="PANTHER" id="PTHR47780:SF1">
    <property type="entry name" value="PROTEIN SET DOMAIN GROUP 41"/>
    <property type="match status" value="1"/>
</dbReference>
<dbReference type="OMA" id="RMKNSVG"/>
<feature type="transmembrane region" description="Helical" evidence="1">
    <location>
        <begin position="300"/>
        <end position="317"/>
    </location>
</feature>
<dbReference type="eggNOG" id="KOG3058">
    <property type="taxonomic scope" value="Eukaryota"/>
</dbReference>
<dbReference type="InterPro" id="IPR046341">
    <property type="entry name" value="SET_dom_sf"/>
</dbReference>
<dbReference type="AlphaFoldDB" id="J3LXV7"/>
<dbReference type="HOGENOM" id="CLU_267582_0_0_1"/>
<name>J3LXV7_ORYBR</name>
<dbReference type="SUPFAM" id="SSF82199">
    <property type="entry name" value="SET domain"/>
    <property type="match status" value="1"/>
</dbReference>
<dbReference type="Pfam" id="PF14360">
    <property type="entry name" value="PAP2_C"/>
    <property type="match status" value="1"/>
</dbReference>
<dbReference type="InterPro" id="IPR011990">
    <property type="entry name" value="TPR-like_helical_dom_sf"/>
</dbReference>
<keyword evidence="1" id="KW-0472">Membrane</keyword>
<organism evidence="3">
    <name type="scientific">Oryza brachyantha</name>
    <name type="common">malo sina</name>
    <dbReference type="NCBI Taxonomy" id="4533"/>
    <lineage>
        <taxon>Eukaryota</taxon>
        <taxon>Viridiplantae</taxon>
        <taxon>Streptophyta</taxon>
        <taxon>Embryophyta</taxon>
        <taxon>Tracheophyta</taxon>
        <taxon>Spermatophyta</taxon>
        <taxon>Magnoliopsida</taxon>
        <taxon>Liliopsida</taxon>
        <taxon>Poales</taxon>
        <taxon>Poaceae</taxon>
        <taxon>BOP clade</taxon>
        <taxon>Oryzoideae</taxon>
        <taxon>Oryzeae</taxon>
        <taxon>Oryzinae</taxon>
        <taxon>Oryza</taxon>
    </lineage>
</organism>
<evidence type="ECO:0000259" key="2">
    <source>
        <dbReference type="Pfam" id="PF14360"/>
    </source>
</evidence>
<dbReference type="Gene3D" id="2.170.270.10">
    <property type="entry name" value="SET domain"/>
    <property type="match status" value="1"/>
</dbReference>
<feature type="transmembrane region" description="Helical" evidence="1">
    <location>
        <begin position="378"/>
        <end position="400"/>
    </location>
</feature>
<keyword evidence="4" id="KW-1185">Reference proteome</keyword>
<dbReference type="Proteomes" id="UP000006038">
    <property type="component" value="Chromosome 4"/>
</dbReference>
<keyword evidence="1" id="KW-0812">Transmembrane</keyword>
<evidence type="ECO:0000313" key="4">
    <source>
        <dbReference type="Proteomes" id="UP000006038"/>
    </source>
</evidence>
<dbReference type="EnsemblPlants" id="OB04G19820.1">
    <property type="protein sequence ID" value="OB04G19820.1"/>
    <property type="gene ID" value="OB04G19820"/>
</dbReference>
<evidence type="ECO:0000313" key="3">
    <source>
        <dbReference type="EnsemblPlants" id="OB04G19820.1"/>
    </source>
</evidence>
<reference evidence="3" key="2">
    <citation type="submission" date="2013-04" db="UniProtKB">
        <authorList>
            <consortium name="EnsemblPlants"/>
        </authorList>
    </citation>
    <scope>IDENTIFICATION</scope>
</reference>
<evidence type="ECO:0000256" key="1">
    <source>
        <dbReference type="SAM" id="Phobius"/>
    </source>
</evidence>
<feature type="domain" description="Sphingomyelin synthase-like" evidence="2">
    <location>
        <begin position="252"/>
        <end position="319"/>
    </location>
</feature>
<feature type="transmembrane region" description="Helical" evidence="1">
    <location>
        <begin position="112"/>
        <end position="131"/>
    </location>
</feature>
<protein>
    <recommendedName>
        <fullName evidence="2">Sphingomyelin synthase-like domain-containing protein</fullName>
    </recommendedName>
</protein>
<dbReference type="PANTHER" id="PTHR47780">
    <property type="entry name" value="PROTEIN SET DOMAIN GROUP 41"/>
    <property type="match status" value="1"/>
</dbReference>
<sequence>MLGAFLCEAISVRFVSAVMGLQWHSWISLSASSFEFDLIVEGFFYGVIWVFTFKNNNTFSILTTLIHYHLQYVPCFKSAAPLPDTGQWLLLALNEKLPQSVVDLLRAHIITLHHYLMLFIMLGFSVLFDCIKAPGLGIATRYMFTMAIGRLLRTVTFVATILPSARPWCTAARYQIPGHPHPWAQKYYVPYASDSDAIRRVIRDDVAYAAVQSYPGEYRPDWGRMSFLVDILRPTHGEGPSWYHLLKKASGGCNDLMYSGHMLVAVLTAMAWTEAYGGWISVAIWLLVLHSAQREIRERHHYTVDCVVAIYVGILLWRMTKFIWSAREASRARRLAKLDEVQNRLIHAAKDSDIDEIRGLLKEVELAGQENQGVSQRAILAFAAATIIFTLTCVVLALTLTSDGKRLNSVEFSIFLFDLTEHEGKAAQKRALGCAVLSRRKPPPRQATGWRGAPPWSGTGEDPRCRRLRNEVSQNMAMGMRASKSVDMSEDLSQAIAPYATALHDALLHSHCSSCFRNIPTQPPYAMSCMTCGYVRYCCSDCCISDCEVHSSSGECCFFANHLREASPSYLTEETSNIRAALRLLYSLEMRDLVSFDSVSSPNRIGGLSASGIGQVMEEGGEIAEMIMEGSLLMLSARKLRMQTTLGFSNGLTIEKVALWAVMTDSVEVQISEGRALGIAVYGPRFSWFNHSCCPNASYRFVLASRNEDCTSDKPESCVVPICKGAAPDVWHAWQSEEDDSAHAQCRYGPQVVVRCTKSINKGDEVFITYIDLLQTREARLSDLWSKYKFICSCERCTAVPKPYGDLILSCDARNLNTSDDAVTDPAIKDLDNILQQAISECSFLDDPKACCDVIESMLSENLMSNLQQEEQSPRKYILHPLHHISISSFMVLASAYRCSALKSSTDSLHGENCDVVFRMTKAAAAYSLVLAGATHHLFLSECSFMTLLSHFLLSTGQSMLDFAECIKRETRKNISQTIFSFASTNLAKHDTVQYDQFRSTCEKFSKHMFSLSLGCWPFLAQGLPCLEKIKNPIDFSWLGPAIFQAFQLSEEDSANLSCKHGSATLIKEQKECILSLAVCCITYSKYLADICYGPQHYLADRAKYLLECINIVQ</sequence>
<proteinExistence type="predicted"/>
<dbReference type="Gramene" id="OB04G19820.1">
    <property type="protein sequence ID" value="OB04G19820.1"/>
    <property type="gene ID" value="OB04G19820"/>
</dbReference>
<feature type="transmembrane region" description="Helical" evidence="1">
    <location>
        <begin position="263"/>
        <end position="288"/>
    </location>
</feature>
<accession>J3LXV7</accession>
<dbReference type="InterPro" id="IPR025749">
    <property type="entry name" value="Sphingomyelin_synth-like_dom"/>
</dbReference>
<dbReference type="Gene3D" id="1.25.40.10">
    <property type="entry name" value="Tetratricopeptide repeat domain"/>
    <property type="match status" value="1"/>
</dbReference>
<keyword evidence="1" id="KW-1133">Transmembrane helix</keyword>